<dbReference type="AlphaFoldDB" id="A0A0W0WBA3"/>
<proteinExistence type="predicted"/>
<feature type="transmembrane region" description="Helical" evidence="2">
    <location>
        <begin position="37"/>
        <end position="67"/>
    </location>
</feature>
<dbReference type="OrthoDB" id="5657202at2"/>
<evidence type="ECO:0000313" key="4">
    <source>
        <dbReference type="Proteomes" id="UP000054908"/>
    </source>
</evidence>
<keyword evidence="4" id="KW-1185">Reference proteome</keyword>
<dbReference type="Proteomes" id="UP000054908">
    <property type="component" value="Unassembled WGS sequence"/>
</dbReference>
<keyword evidence="2" id="KW-0472">Membrane</keyword>
<keyword evidence="2" id="KW-1133">Transmembrane helix</keyword>
<sequence length="137" mass="15630">MMKFLEHIKGLISSKTEYSRGVYALFKLEAKLAGLNLFPFLVGLIALLALTMTIWLVVMVLIGYVILNLFKQPLTAIITILLLNLGLALYFIRDMKQRLQQMSFARTRDCLRAPEERSESEPEERSVEVHSQARGKS</sequence>
<dbReference type="STRING" id="466.Lmac_0811"/>
<feature type="region of interest" description="Disordered" evidence="1">
    <location>
        <begin position="113"/>
        <end position="137"/>
    </location>
</feature>
<gene>
    <name evidence="3" type="ORF">Lmac_0811</name>
</gene>
<name>A0A0W0WBA3_9GAMM</name>
<dbReference type="PATRIC" id="fig|466.6.peg.867"/>
<protein>
    <recommendedName>
        <fullName evidence="5">Transmembrane protein</fullName>
    </recommendedName>
</protein>
<reference evidence="3 4" key="1">
    <citation type="submission" date="2015-11" db="EMBL/GenBank/DDBJ databases">
        <title>Genomic analysis of 38 Legionella species identifies large and diverse effector repertoires.</title>
        <authorList>
            <person name="Burstein D."/>
            <person name="Amaro F."/>
            <person name="Zusman T."/>
            <person name="Lifshitz Z."/>
            <person name="Cohen O."/>
            <person name="Gilbert J.A."/>
            <person name="Pupko T."/>
            <person name="Shuman H.A."/>
            <person name="Segal G."/>
        </authorList>
    </citation>
    <scope>NUCLEOTIDE SEQUENCE [LARGE SCALE GENOMIC DNA]</scope>
    <source>
        <strain evidence="3 4">PX-1-G2-E2</strain>
    </source>
</reference>
<evidence type="ECO:0000313" key="3">
    <source>
        <dbReference type="EMBL" id="KTD29636.1"/>
    </source>
</evidence>
<accession>A0A0W0WBA3</accession>
<keyword evidence="2" id="KW-0812">Transmembrane</keyword>
<evidence type="ECO:0000256" key="2">
    <source>
        <dbReference type="SAM" id="Phobius"/>
    </source>
</evidence>
<organism evidence="3 4">
    <name type="scientific">Legionella maceachernii</name>
    <dbReference type="NCBI Taxonomy" id="466"/>
    <lineage>
        <taxon>Bacteria</taxon>
        <taxon>Pseudomonadati</taxon>
        <taxon>Pseudomonadota</taxon>
        <taxon>Gammaproteobacteria</taxon>
        <taxon>Legionellales</taxon>
        <taxon>Legionellaceae</taxon>
        <taxon>Legionella</taxon>
    </lineage>
</organism>
<dbReference type="RefSeq" id="WP_058451627.1">
    <property type="nucleotide sequence ID" value="NZ_CAAAIB010000015.1"/>
</dbReference>
<evidence type="ECO:0000256" key="1">
    <source>
        <dbReference type="SAM" id="MobiDB-lite"/>
    </source>
</evidence>
<feature type="compositionally biased region" description="Basic and acidic residues" evidence="1">
    <location>
        <begin position="113"/>
        <end position="128"/>
    </location>
</feature>
<evidence type="ECO:0008006" key="5">
    <source>
        <dbReference type="Google" id="ProtNLM"/>
    </source>
</evidence>
<comment type="caution">
    <text evidence="3">The sequence shown here is derived from an EMBL/GenBank/DDBJ whole genome shotgun (WGS) entry which is preliminary data.</text>
</comment>
<feature type="transmembrane region" description="Helical" evidence="2">
    <location>
        <begin position="73"/>
        <end position="92"/>
    </location>
</feature>
<dbReference type="EMBL" id="LNYL01000022">
    <property type="protein sequence ID" value="KTD29636.1"/>
    <property type="molecule type" value="Genomic_DNA"/>
</dbReference>